<evidence type="ECO:0008006" key="4">
    <source>
        <dbReference type="Google" id="ProtNLM"/>
    </source>
</evidence>
<keyword evidence="1" id="KW-0812">Transmembrane</keyword>
<evidence type="ECO:0000256" key="1">
    <source>
        <dbReference type="SAM" id="Phobius"/>
    </source>
</evidence>
<proteinExistence type="predicted"/>
<dbReference type="RefSeq" id="WP_214505262.1">
    <property type="nucleotide sequence ID" value="NZ_JAHEPS010000001.1"/>
</dbReference>
<evidence type="ECO:0000313" key="2">
    <source>
        <dbReference type="EMBL" id="MBT1443058.1"/>
    </source>
</evidence>
<keyword evidence="1" id="KW-1133">Transmembrane helix</keyword>
<accession>A0ABS5UY69</accession>
<dbReference type="Proteomes" id="UP001195903">
    <property type="component" value="Unassembled WGS sequence"/>
</dbReference>
<organism evidence="2 3">
    <name type="scientific">Shewanella jiangmenensis</name>
    <dbReference type="NCBI Taxonomy" id="2837387"/>
    <lineage>
        <taxon>Bacteria</taxon>
        <taxon>Pseudomonadati</taxon>
        <taxon>Pseudomonadota</taxon>
        <taxon>Gammaproteobacteria</taxon>
        <taxon>Alteromonadales</taxon>
        <taxon>Shewanellaceae</taxon>
        <taxon>Shewanella</taxon>
    </lineage>
</organism>
<feature type="transmembrane region" description="Helical" evidence="1">
    <location>
        <begin position="28"/>
        <end position="53"/>
    </location>
</feature>
<sequence length="86" mass="9460">MAMIVSSWLPGSGLACLVQPGGHTRYSIFSGSVFLSFRAFFKNSAVFLILFFIQSITHQKNRATRLTCGNILPPGRQGRILNAIDD</sequence>
<keyword evidence="3" id="KW-1185">Reference proteome</keyword>
<reference evidence="2 3" key="1">
    <citation type="submission" date="2021-05" db="EMBL/GenBank/DDBJ databases">
        <title>Shewanella sp. JM162201.</title>
        <authorList>
            <person name="Xu S."/>
            <person name="Li A."/>
        </authorList>
    </citation>
    <scope>NUCLEOTIDE SEQUENCE [LARGE SCALE GENOMIC DNA]</scope>
    <source>
        <strain evidence="2 3">JM162201</strain>
    </source>
</reference>
<name>A0ABS5UY69_9GAMM</name>
<dbReference type="EMBL" id="JAHEPS010000001">
    <property type="protein sequence ID" value="MBT1443058.1"/>
    <property type="molecule type" value="Genomic_DNA"/>
</dbReference>
<gene>
    <name evidence="2" type="ORF">KJI95_00755</name>
</gene>
<comment type="caution">
    <text evidence="2">The sequence shown here is derived from an EMBL/GenBank/DDBJ whole genome shotgun (WGS) entry which is preliminary data.</text>
</comment>
<keyword evidence="1" id="KW-0472">Membrane</keyword>
<protein>
    <recommendedName>
        <fullName evidence="4">Secreted protein</fullName>
    </recommendedName>
</protein>
<evidence type="ECO:0000313" key="3">
    <source>
        <dbReference type="Proteomes" id="UP001195903"/>
    </source>
</evidence>